<gene>
    <name evidence="1" type="ORF">GPA27_06340</name>
</gene>
<organism evidence="1 2">
    <name type="scientific">Aromatoleum toluolicum</name>
    <dbReference type="NCBI Taxonomy" id="90060"/>
    <lineage>
        <taxon>Bacteria</taxon>
        <taxon>Pseudomonadati</taxon>
        <taxon>Pseudomonadota</taxon>
        <taxon>Betaproteobacteria</taxon>
        <taxon>Rhodocyclales</taxon>
        <taxon>Rhodocyclaceae</taxon>
        <taxon>Aromatoleum</taxon>
    </lineage>
</organism>
<evidence type="ECO:0000313" key="1">
    <source>
        <dbReference type="EMBL" id="NMF97003.1"/>
    </source>
</evidence>
<comment type="caution">
    <text evidence="1">The sequence shown here is derived from an EMBL/GenBank/DDBJ whole genome shotgun (WGS) entry which is preliminary data.</text>
</comment>
<dbReference type="EMBL" id="WTVS01000009">
    <property type="protein sequence ID" value="NMF97003.1"/>
    <property type="molecule type" value="Genomic_DNA"/>
</dbReference>
<evidence type="ECO:0000313" key="2">
    <source>
        <dbReference type="Proteomes" id="UP000634522"/>
    </source>
</evidence>
<accession>A0ABX1NCI1</accession>
<keyword evidence="2" id="KW-1185">Reference proteome</keyword>
<dbReference type="RefSeq" id="WP_169138671.1">
    <property type="nucleotide sequence ID" value="NZ_WTVS01000009.1"/>
</dbReference>
<proteinExistence type="predicted"/>
<dbReference type="Proteomes" id="UP000634522">
    <property type="component" value="Unassembled WGS sequence"/>
</dbReference>
<sequence>MRELLDAMCRVIVDEGGYRSASVRNARQDAQETLALEAHALPADTDPDPAAWAHGITVSWADTELGQNPGGIAFRTKRPGVCQNLLTPPTP</sequence>
<name>A0ABX1NCI1_9RHOO</name>
<protein>
    <submittedName>
        <fullName evidence="1">Uncharacterized protein</fullName>
    </submittedName>
</protein>
<reference evidence="1 2" key="1">
    <citation type="submission" date="2019-12" db="EMBL/GenBank/DDBJ databases">
        <title>Comparative genomics gives insights into the taxonomy of the Azoarcus-Aromatoleum group and reveals separate origins of nif in the plant-associated Azoarcus and non-plant-associated Aromatoleum sub-groups.</title>
        <authorList>
            <person name="Lafos M."/>
            <person name="Maluk M."/>
            <person name="Batista M."/>
            <person name="Junghare M."/>
            <person name="Carmona M."/>
            <person name="Faoro H."/>
            <person name="Cruz L.M."/>
            <person name="Battistoni F."/>
            <person name="De Souza E."/>
            <person name="Pedrosa F."/>
            <person name="Chen W.-M."/>
            <person name="Poole P.S."/>
            <person name="Dixon R.A."/>
            <person name="James E.K."/>
        </authorList>
    </citation>
    <scope>NUCLEOTIDE SEQUENCE [LARGE SCALE GENOMIC DNA]</scope>
    <source>
        <strain evidence="1 2">T</strain>
    </source>
</reference>